<keyword evidence="7" id="KW-1185">Reference proteome</keyword>
<accession>A0AAE1AD61</accession>
<gene>
    <name evidence="6" type="ORF">RRG08_055535</name>
</gene>
<dbReference type="InterPro" id="IPR016186">
    <property type="entry name" value="C-type_lectin-like/link_sf"/>
</dbReference>
<dbReference type="InterPro" id="IPR018378">
    <property type="entry name" value="C-type_lectin_CS"/>
</dbReference>
<dbReference type="PROSITE" id="PS50041">
    <property type="entry name" value="C_TYPE_LECTIN_2"/>
    <property type="match status" value="2"/>
</dbReference>
<dbReference type="InterPro" id="IPR035976">
    <property type="entry name" value="Sushi/SCR/CCP_sf"/>
</dbReference>
<evidence type="ECO:0000256" key="2">
    <source>
        <dbReference type="ARBA" id="ARBA00023157"/>
    </source>
</evidence>
<evidence type="ECO:0000256" key="3">
    <source>
        <dbReference type="PROSITE-ProRule" id="PRU00302"/>
    </source>
</evidence>
<evidence type="ECO:0000313" key="7">
    <source>
        <dbReference type="Proteomes" id="UP001283361"/>
    </source>
</evidence>
<dbReference type="Proteomes" id="UP001283361">
    <property type="component" value="Unassembled WGS sequence"/>
</dbReference>
<comment type="caution">
    <text evidence="6">The sequence shown here is derived from an EMBL/GenBank/DDBJ whole genome shotgun (WGS) entry which is preliminary data.</text>
</comment>
<evidence type="ECO:0000256" key="1">
    <source>
        <dbReference type="ARBA" id="ARBA00022729"/>
    </source>
</evidence>
<dbReference type="InterPro" id="IPR050111">
    <property type="entry name" value="C-type_lectin/snaclec_domain"/>
</dbReference>
<evidence type="ECO:0000259" key="5">
    <source>
        <dbReference type="PROSITE" id="PS50923"/>
    </source>
</evidence>
<dbReference type="InterPro" id="IPR016187">
    <property type="entry name" value="CTDL_fold"/>
</dbReference>
<dbReference type="CDD" id="cd00037">
    <property type="entry name" value="CLECT"/>
    <property type="match status" value="1"/>
</dbReference>
<dbReference type="InterPro" id="IPR001304">
    <property type="entry name" value="C-type_lectin-like"/>
</dbReference>
<dbReference type="SMART" id="SM00034">
    <property type="entry name" value="CLECT"/>
    <property type="match status" value="2"/>
</dbReference>
<dbReference type="Pfam" id="PF00084">
    <property type="entry name" value="Sushi"/>
    <property type="match status" value="1"/>
</dbReference>
<sequence>MKKILCVMTKNEYFSSSVIFLVISIQAACGVDLRCGVPGRVTDGAPVEVTQSSYHIGQEVTYKCDYSETTKIRSCETTGKWSPMGTACAECPDKFALNKDFGKCYFFPKQRNTFNDGEKFCAALGAVIAFPATLEENAFLSSFINYNTFIGITDRVQEGTWMTVTGEAIPFTKWNRGEPNNAGRGGEDCVEMGGNGLWNDRNCARGELYFVCQKTKVTLRHCLDFLDNCPQLFDANPNVCTEDPSYAENNCRFTCGMCSPMATPACNIDTPGAEDGDQQVLTRGMAYTFSCPAGTVAVSGRKVRGCTASGYLSGQPLECATDCPGDWTISLTHSHCYKLFDTPKNYADAQTHCANLTGTLTTASDEEEQAFVSSLKGSRNIIWLGLSDSVTEGTFLWIDGALLSYTNWKSREPNNAGEEDCATMLTDGKWNDKSCLATAKYMCKVSIENFEEFAWFWSVLRSGVSALEYIFG</sequence>
<keyword evidence="1" id="KW-0732">Signal</keyword>
<keyword evidence="2" id="KW-1015">Disulfide bond</keyword>
<dbReference type="InterPro" id="IPR000436">
    <property type="entry name" value="Sushi_SCR_CCP_dom"/>
</dbReference>
<evidence type="ECO:0000313" key="6">
    <source>
        <dbReference type="EMBL" id="KAK3785704.1"/>
    </source>
</evidence>
<dbReference type="AlphaFoldDB" id="A0AAE1AD61"/>
<keyword evidence="3" id="KW-0768">Sushi</keyword>
<protein>
    <submittedName>
        <fullName evidence="6">Uncharacterized protein</fullName>
    </submittedName>
</protein>
<dbReference type="PROSITE" id="PS00615">
    <property type="entry name" value="C_TYPE_LECTIN_1"/>
    <property type="match status" value="2"/>
</dbReference>
<evidence type="ECO:0000259" key="4">
    <source>
        <dbReference type="PROSITE" id="PS50041"/>
    </source>
</evidence>
<dbReference type="PROSITE" id="PS50923">
    <property type="entry name" value="SUSHI"/>
    <property type="match status" value="1"/>
</dbReference>
<organism evidence="6 7">
    <name type="scientific">Elysia crispata</name>
    <name type="common">lettuce slug</name>
    <dbReference type="NCBI Taxonomy" id="231223"/>
    <lineage>
        <taxon>Eukaryota</taxon>
        <taxon>Metazoa</taxon>
        <taxon>Spiralia</taxon>
        <taxon>Lophotrochozoa</taxon>
        <taxon>Mollusca</taxon>
        <taxon>Gastropoda</taxon>
        <taxon>Heterobranchia</taxon>
        <taxon>Euthyneura</taxon>
        <taxon>Panpulmonata</taxon>
        <taxon>Sacoglossa</taxon>
        <taxon>Placobranchoidea</taxon>
        <taxon>Plakobranchidae</taxon>
        <taxon>Elysia</taxon>
    </lineage>
</organism>
<dbReference type="Gene3D" id="3.10.100.10">
    <property type="entry name" value="Mannose-Binding Protein A, subunit A"/>
    <property type="match status" value="2"/>
</dbReference>
<dbReference type="PANTHER" id="PTHR22803">
    <property type="entry name" value="MANNOSE, PHOSPHOLIPASE, LECTIN RECEPTOR RELATED"/>
    <property type="match status" value="1"/>
</dbReference>
<reference evidence="6" key="1">
    <citation type="journal article" date="2023" name="G3 (Bethesda)">
        <title>A reference genome for the long-term kleptoplast-retaining sea slug Elysia crispata morphotype clarki.</title>
        <authorList>
            <person name="Eastman K.E."/>
            <person name="Pendleton A.L."/>
            <person name="Shaikh M.A."/>
            <person name="Suttiyut T."/>
            <person name="Ogas R."/>
            <person name="Tomko P."/>
            <person name="Gavelis G."/>
            <person name="Widhalm J.R."/>
            <person name="Wisecaver J.H."/>
        </authorList>
    </citation>
    <scope>NUCLEOTIDE SEQUENCE</scope>
    <source>
        <strain evidence="6">ECLA1</strain>
    </source>
</reference>
<comment type="caution">
    <text evidence="3">Lacks conserved residue(s) required for the propagation of feature annotation.</text>
</comment>
<feature type="domain" description="Sushi" evidence="5">
    <location>
        <begin position="33"/>
        <end position="90"/>
    </location>
</feature>
<dbReference type="SMART" id="SM00032">
    <property type="entry name" value="CCP"/>
    <property type="match status" value="1"/>
</dbReference>
<dbReference type="SUPFAM" id="SSF57535">
    <property type="entry name" value="Complement control module/SCR domain"/>
    <property type="match status" value="1"/>
</dbReference>
<dbReference type="EMBL" id="JAWDGP010002078">
    <property type="protein sequence ID" value="KAK3785704.1"/>
    <property type="molecule type" value="Genomic_DNA"/>
</dbReference>
<name>A0AAE1AD61_9GAST</name>
<dbReference type="InterPro" id="IPR003582">
    <property type="entry name" value="ShKT_dom"/>
</dbReference>
<dbReference type="SMART" id="SM00254">
    <property type="entry name" value="ShKT"/>
    <property type="match status" value="1"/>
</dbReference>
<feature type="domain" description="C-type lectin" evidence="4">
    <location>
        <begin position="102"/>
        <end position="203"/>
    </location>
</feature>
<dbReference type="CDD" id="cd00033">
    <property type="entry name" value="CCP"/>
    <property type="match status" value="1"/>
</dbReference>
<dbReference type="Gene3D" id="2.10.70.10">
    <property type="entry name" value="Complement Module, domain 1"/>
    <property type="match status" value="1"/>
</dbReference>
<feature type="domain" description="C-type lectin" evidence="4">
    <location>
        <begin position="332"/>
        <end position="444"/>
    </location>
</feature>
<dbReference type="Pfam" id="PF00059">
    <property type="entry name" value="Lectin_C"/>
    <property type="match status" value="2"/>
</dbReference>
<dbReference type="SUPFAM" id="SSF56436">
    <property type="entry name" value="C-type lectin-like"/>
    <property type="match status" value="2"/>
</dbReference>
<proteinExistence type="predicted"/>